<protein>
    <submittedName>
        <fullName evidence="1">Uncharacterized protein</fullName>
    </submittedName>
</protein>
<keyword evidence="2" id="KW-1185">Reference proteome</keyword>
<evidence type="ECO:0000313" key="2">
    <source>
        <dbReference type="Proteomes" id="UP000321570"/>
    </source>
</evidence>
<evidence type="ECO:0000313" key="1">
    <source>
        <dbReference type="EMBL" id="VUZ41482.1"/>
    </source>
</evidence>
<proteinExistence type="predicted"/>
<dbReference type="AlphaFoldDB" id="A0A564Y2F7"/>
<name>A0A564Y2F7_HYMDI</name>
<reference evidence="1 2" key="1">
    <citation type="submission" date="2019-07" db="EMBL/GenBank/DDBJ databases">
        <authorList>
            <person name="Jastrzebski P J."/>
            <person name="Paukszto L."/>
            <person name="Jastrzebski P J."/>
        </authorList>
    </citation>
    <scope>NUCLEOTIDE SEQUENCE [LARGE SCALE GENOMIC DNA]</scope>
    <source>
        <strain evidence="1 2">WMS-il1</strain>
    </source>
</reference>
<dbReference type="EMBL" id="CABIJS010000059">
    <property type="protein sequence ID" value="VUZ41482.1"/>
    <property type="molecule type" value="Genomic_DNA"/>
</dbReference>
<accession>A0A564Y2F7</accession>
<sequence length="157" mass="17649">MYPHNVAANNVPVSRNNQIVLLNIEVKSATTVERMEMTPRNVSQTANTTRLTQSPLRETSPVLTSALSLFLQKNAFFNPPAWSCMRQIAIFSISIHLSMLVGFPQTKTRIWQNLLTLIANSPPKHPTQLQNSIQSCSKPIHESSPKNFRNTLMIPLL</sequence>
<gene>
    <name evidence="1" type="ORF">WMSIL1_LOCUS2308</name>
</gene>
<organism evidence="1 2">
    <name type="scientific">Hymenolepis diminuta</name>
    <name type="common">Rat tapeworm</name>
    <dbReference type="NCBI Taxonomy" id="6216"/>
    <lineage>
        <taxon>Eukaryota</taxon>
        <taxon>Metazoa</taxon>
        <taxon>Spiralia</taxon>
        <taxon>Lophotrochozoa</taxon>
        <taxon>Platyhelminthes</taxon>
        <taxon>Cestoda</taxon>
        <taxon>Eucestoda</taxon>
        <taxon>Cyclophyllidea</taxon>
        <taxon>Hymenolepididae</taxon>
        <taxon>Hymenolepis</taxon>
    </lineage>
</organism>
<dbReference type="Proteomes" id="UP000321570">
    <property type="component" value="Unassembled WGS sequence"/>
</dbReference>